<evidence type="ECO:0000313" key="3">
    <source>
        <dbReference type="Proteomes" id="UP000586827"/>
    </source>
</evidence>
<name>A0A849C9B3_9NOCA</name>
<dbReference type="RefSeq" id="WP_067523521.1">
    <property type="nucleotide sequence ID" value="NZ_JABELX010000009.1"/>
</dbReference>
<proteinExistence type="predicted"/>
<dbReference type="EMBL" id="JABELX010000009">
    <property type="protein sequence ID" value="NNH72960.1"/>
    <property type="molecule type" value="Genomic_DNA"/>
</dbReference>
<sequence>MASKKSVVSARQRAHQALAAHRQERIAREKANEADLVAFLLLEQQIGEAGQTYRHTISALRHQQGVHLRQWRDRGERLSAIADLTGRSVAELGRVIKSATAPNRTQQPNSAAPLDLSR</sequence>
<gene>
    <name evidence="2" type="ORF">HLB23_24390</name>
</gene>
<keyword evidence="3" id="KW-1185">Reference proteome</keyword>
<reference evidence="2 3" key="1">
    <citation type="submission" date="2020-05" db="EMBL/GenBank/DDBJ databases">
        <title>MicrobeNet Type strains.</title>
        <authorList>
            <person name="Nicholson A.C."/>
        </authorList>
    </citation>
    <scope>NUCLEOTIDE SEQUENCE [LARGE SCALE GENOMIC DNA]</scope>
    <source>
        <strain evidence="2 3">JCM 3224</strain>
    </source>
</reference>
<feature type="compositionally biased region" description="Polar residues" evidence="1">
    <location>
        <begin position="100"/>
        <end position="110"/>
    </location>
</feature>
<protein>
    <submittedName>
        <fullName evidence="2">Uncharacterized protein</fullName>
    </submittedName>
</protein>
<organism evidence="2 3">
    <name type="scientific">Nocardia uniformis</name>
    <dbReference type="NCBI Taxonomy" id="53432"/>
    <lineage>
        <taxon>Bacteria</taxon>
        <taxon>Bacillati</taxon>
        <taxon>Actinomycetota</taxon>
        <taxon>Actinomycetes</taxon>
        <taxon>Mycobacteriales</taxon>
        <taxon>Nocardiaceae</taxon>
        <taxon>Nocardia</taxon>
    </lineage>
</organism>
<dbReference type="Proteomes" id="UP000586827">
    <property type="component" value="Unassembled WGS sequence"/>
</dbReference>
<evidence type="ECO:0000256" key="1">
    <source>
        <dbReference type="SAM" id="MobiDB-lite"/>
    </source>
</evidence>
<feature type="region of interest" description="Disordered" evidence="1">
    <location>
        <begin position="98"/>
        <end position="118"/>
    </location>
</feature>
<accession>A0A849C9B3</accession>
<comment type="caution">
    <text evidence="2">The sequence shown here is derived from an EMBL/GenBank/DDBJ whole genome shotgun (WGS) entry which is preliminary data.</text>
</comment>
<evidence type="ECO:0000313" key="2">
    <source>
        <dbReference type="EMBL" id="NNH72960.1"/>
    </source>
</evidence>
<dbReference type="AlphaFoldDB" id="A0A849C9B3"/>